<dbReference type="InterPro" id="IPR050388">
    <property type="entry name" value="ABC_Ni/Peptide_Import"/>
</dbReference>
<sequence>MTPVFELNDLHVSLQSRHKEIELVRGVSFAVAPGECLGILGESGSGKSMSMKAAMGLLDHSFHVKGSAQFQGEELLGKSAEELRRLRGGKIGIILQNPMTCFDPLYRIGQQIAETFSAHNNWTAEEIRVRSLELLEKMRIRNPEEVLEKYPHQLSGGMLQRIMIGIATAMKPALLIADEPTTAIDAITQYEILNELLHIKENHNTAMIFISHDLNAISRVADRIVVLNHGAVVDRGDFRHILHHAQDPYTKLLVEKRADVMRRYTAVLNGKKEAAHA</sequence>
<accession>A0A564UFJ7</accession>
<dbReference type="Pfam" id="PF00005">
    <property type="entry name" value="ABC_tran"/>
    <property type="match status" value="1"/>
</dbReference>
<keyword evidence="12" id="KW-1185">Reference proteome</keyword>
<gene>
    <name evidence="11" type="primary">oppD_2</name>
    <name evidence="11" type="ORF">FPPS064S07_01397</name>
</gene>
<dbReference type="InterPro" id="IPR017871">
    <property type="entry name" value="ABC_transporter-like_CS"/>
</dbReference>
<proteinExistence type="inferred from homology"/>
<reference evidence="11 12" key="1">
    <citation type="submission" date="2019-07" db="EMBL/GenBank/DDBJ databases">
        <authorList>
            <person name="Hibberd C M."/>
            <person name="Gehrig L. J."/>
            <person name="Chang H.-W."/>
            <person name="Venkatesh S."/>
        </authorList>
    </citation>
    <scope>NUCLEOTIDE SEQUENCE [LARGE SCALE GENOMIC DNA]</scope>
    <source>
        <strain evidence="11">Faecalibacterium_prausnitzii_JG_BgPS064</strain>
    </source>
</reference>
<dbReference type="GO" id="GO:0005524">
    <property type="term" value="F:ATP binding"/>
    <property type="evidence" value="ECO:0007669"/>
    <property type="project" value="UniProtKB-KW"/>
</dbReference>
<dbReference type="AlphaFoldDB" id="A0A564UFJ7"/>
<dbReference type="EMBL" id="CABHMY010000144">
    <property type="protein sequence ID" value="VUX18334.1"/>
    <property type="molecule type" value="Genomic_DNA"/>
</dbReference>
<dbReference type="SUPFAM" id="SSF52540">
    <property type="entry name" value="P-loop containing nucleoside triphosphate hydrolases"/>
    <property type="match status" value="1"/>
</dbReference>
<dbReference type="Gene3D" id="3.40.50.300">
    <property type="entry name" value="P-loop containing nucleotide triphosphate hydrolases"/>
    <property type="match status" value="1"/>
</dbReference>
<protein>
    <submittedName>
        <fullName evidence="11">Oligopeptide transport ATP-binding protein OppD</fullName>
    </submittedName>
</protein>
<keyword evidence="9" id="KW-0472">Membrane</keyword>
<evidence type="ECO:0000256" key="8">
    <source>
        <dbReference type="ARBA" id="ARBA00022967"/>
    </source>
</evidence>
<evidence type="ECO:0000259" key="10">
    <source>
        <dbReference type="PROSITE" id="PS50893"/>
    </source>
</evidence>
<keyword evidence="6" id="KW-0547">Nucleotide-binding</keyword>
<evidence type="ECO:0000313" key="11">
    <source>
        <dbReference type="EMBL" id="VUX18334.1"/>
    </source>
</evidence>
<evidence type="ECO:0000256" key="1">
    <source>
        <dbReference type="ARBA" id="ARBA00004202"/>
    </source>
</evidence>
<evidence type="ECO:0000256" key="9">
    <source>
        <dbReference type="ARBA" id="ARBA00023136"/>
    </source>
</evidence>
<name>A0A564UFJ7_9FIRM</name>
<organism evidence="11 12">
    <name type="scientific">Faecalibacterium prausnitzii</name>
    <dbReference type="NCBI Taxonomy" id="853"/>
    <lineage>
        <taxon>Bacteria</taxon>
        <taxon>Bacillati</taxon>
        <taxon>Bacillota</taxon>
        <taxon>Clostridia</taxon>
        <taxon>Eubacteriales</taxon>
        <taxon>Oscillospiraceae</taxon>
        <taxon>Faecalibacterium</taxon>
    </lineage>
</organism>
<keyword evidence="3" id="KW-0813">Transport</keyword>
<evidence type="ECO:0000256" key="6">
    <source>
        <dbReference type="ARBA" id="ARBA00022741"/>
    </source>
</evidence>
<comment type="similarity">
    <text evidence="2">Belongs to the ABC transporter superfamily.</text>
</comment>
<evidence type="ECO:0000256" key="5">
    <source>
        <dbReference type="ARBA" id="ARBA00022519"/>
    </source>
</evidence>
<feature type="domain" description="ABC transporter" evidence="10">
    <location>
        <begin position="5"/>
        <end position="254"/>
    </location>
</feature>
<keyword evidence="4" id="KW-1003">Cell membrane</keyword>
<dbReference type="GO" id="GO:0005886">
    <property type="term" value="C:plasma membrane"/>
    <property type="evidence" value="ECO:0007669"/>
    <property type="project" value="UniProtKB-SubCell"/>
</dbReference>
<evidence type="ECO:0000256" key="3">
    <source>
        <dbReference type="ARBA" id="ARBA00022448"/>
    </source>
</evidence>
<dbReference type="InterPro" id="IPR003439">
    <property type="entry name" value="ABC_transporter-like_ATP-bd"/>
</dbReference>
<dbReference type="SMART" id="SM00382">
    <property type="entry name" value="AAA"/>
    <property type="match status" value="1"/>
</dbReference>
<dbReference type="RefSeq" id="WP_158399491.1">
    <property type="nucleotide sequence ID" value="NZ_CABHMY010000144.1"/>
</dbReference>
<evidence type="ECO:0000313" key="12">
    <source>
        <dbReference type="Proteomes" id="UP000406184"/>
    </source>
</evidence>
<dbReference type="PROSITE" id="PS50893">
    <property type="entry name" value="ABC_TRANSPORTER_2"/>
    <property type="match status" value="1"/>
</dbReference>
<dbReference type="GO" id="GO:0016887">
    <property type="term" value="F:ATP hydrolysis activity"/>
    <property type="evidence" value="ECO:0007669"/>
    <property type="project" value="InterPro"/>
</dbReference>
<evidence type="ECO:0000256" key="7">
    <source>
        <dbReference type="ARBA" id="ARBA00022840"/>
    </source>
</evidence>
<keyword evidence="7 11" id="KW-0067">ATP-binding</keyword>
<keyword evidence="5" id="KW-0997">Cell inner membrane</keyword>
<dbReference type="PANTHER" id="PTHR43297:SF14">
    <property type="entry name" value="ATPASE AAA-TYPE CORE DOMAIN-CONTAINING PROTEIN"/>
    <property type="match status" value="1"/>
</dbReference>
<dbReference type="PROSITE" id="PS00211">
    <property type="entry name" value="ABC_TRANSPORTER_1"/>
    <property type="match status" value="1"/>
</dbReference>
<keyword evidence="8" id="KW-1278">Translocase</keyword>
<dbReference type="CDD" id="cd03257">
    <property type="entry name" value="ABC_NikE_OppD_transporters"/>
    <property type="match status" value="1"/>
</dbReference>
<evidence type="ECO:0000256" key="2">
    <source>
        <dbReference type="ARBA" id="ARBA00005417"/>
    </source>
</evidence>
<comment type="subcellular location">
    <subcellularLocation>
        <location evidence="1">Cell membrane</location>
        <topology evidence="1">Peripheral membrane protein</topology>
    </subcellularLocation>
</comment>
<evidence type="ECO:0000256" key="4">
    <source>
        <dbReference type="ARBA" id="ARBA00022475"/>
    </source>
</evidence>
<dbReference type="InterPro" id="IPR027417">
    <property type="entry name" value="P-loop_NTPase"/>
</dbReference>
<dbReference type="PANTHER" id="PTHR43297">
    <property type="entry name" value="OLIGOPEPTIDE TRANSPORT ATP-BINDING PROTEIN APPD"/>
    <property type="match status" value="1"/>
</dbReference>
<dbReference type="InterPro" id="IPR003593">
    <property type="entry name" value="AAA+_ATPase"/>
</dbReference>
<dbReference type="Proteomes" id="UP000406184">
    <property type="component" value="Unassembled WGS sequence"/>
</dbReference>